<accession>A0A026WR37</accession>
<proteinExistence type="predicted"/>
<dbReference type="AlphaFoldDB" id="A0A026WR37"/>
<gene>
    <name evidence="1" type="ORF">X777_01061</name>
</gene>
<evidence type="ECO:0000313" key="2">
    <source>
        <dbReference type="Proteomes" id="UP000053097"/>
    </source>
</evidence>
<keyword evidence="2" id="KW-1185">Reference proteome</keyword>
<protein>
    <submittedName>
        <fullName evidence="1">Uncharacterized protein</fullName>
    </submittedName>
</protein>
<dbReference type="Proteomes" id="UP000053097">
    <property type="component" value="Unassembled WGS sequence"/>
</dbReference>
<evidence type="ECO:0000313" key="1">
    <source>
        <dbReference type="EMBL" id="EZA58438.1"/>
    </source>
</evidence>
<dbReference type="EMBL" id="KK107126">
    <property type="protein sequence ID" value="EZA58438.1"/>
    <property type="molecule type" value="Genomic_DNA"/>
</dbReference>
<reference evidence="1 2" key="1">
    <citation type="journal article" date="2014" name="Curr. Biol.">
        <title>The genome of the clonal raider ant Cerapachys biroi.</title>
        <authorList>
            <person name="Oxley P.R."/>
            <person name="Ji L."/>
            <person name="Fetter-Pruneda I."/>
            <person name="McKenzie S.K."/>
            <person name="Li C."/>
            <person name="Hu H."/>
            <person name="Zhang G."/>
            <person name="Kronauer D.J."/>
        </authorList>
    </citation>
    <scope>NUCLEOTIDE SEQUENCE [LARGE SCALE GENOMIC DNA]</scope>
</reference>
<name>A0A026WR37_OOCBI</name>
<organism evidence="1 2">
    <name type="scientific">Ooceraea biroi</name>
    <name type="common">Clonal raider ant</name>
    <name type="synonym">Cerapachys biroi</name>
    <dbReference type="NCBI Taxonomy" id="2015173"/>
    <lineage>
        <taxon>Eukaryota</taxon>
        <taxon>Metazoa</taxon>
        <taxon>Ecdysozoa</taxon>
        <taxon>Arthropoda</taxon>
        <taxon>Hexapoda</taxon>
        <taxon>Insecta</taxon>
        <taxon>Pterygota</taxon>
        <taxon>Neoptera</taxon>
        <taxon>Endopterygota</taxon>
        <taxon>Hymenoptera</taxon>
        <taxon>Apocrita</taxon>
        <taxon>Aculeata</taxon>
        <taxon>Formicoidea</taxon>
        <taxon>Formicidae</taxon>
        <taxon>Dorylinae</taxon>
        <taxon>Ooceraea</taxon>
    </lineage>
</organism>
<dbReference type="OrthoDB" id="5976811at2759"/>
<sequence length="124" mass="13675">MSDPGCNLVGEGTTEAGNAAAAGKCVCGPSVPWCPGEPRPYMYTTRHECKLNLEAKIAYGRDAFIRYDRARCDATRRDPEADGRVPLWRHDNARQSALMAKLISRSIRQMARSFTRLSAAGNRS</sequence>